<dbReference type="KEGG" id="cnan:A2G96_07970"/>
<dbReference type="PROSITE" id="PS00018">
    <property type="entry name" value="EF_HAND_1"/>
    <property type="match status" value="1"/>
</dbReference>
<name>A0A142JHW3_9BURK</name>
<dbReference type="Gene3D" id="1.10.720.30">
    <property type="entry name" value="SAP domain"/>
    <property type="match status" value="1"/>
</dbReference>
<dbReference type="SUPFAM" id="SSF68912">
    <property type="entry name" value="Rho N-terminal domain-like"/>
    <property type="match status" value="1"/>
</dbReference>
<evidence type="ECO:0000313" key="2">
    <source>
        <dbReference type="EMBL" id="AMR77675.1"/>
    </source>
</evidence>
<dbReference type="RefSeq" id="WP_062798354.1">
    <property type="nucleotide sequence ID" value="NZ_CP014844.1"/>
</dbReference>
<dbReference type="OrthoDB" id="8690400at2"/>
<dbReference type="GO" id="GO:0005509">
    <property type="term" value="F:calcium ion binding"/>
    <property type="evidence" value="ECO:0007669"/>
    <property type="project" value="InterPro"/>
</dbReference>
<dbReference type="InterPro" id="IPR036269">
    <property type="entry name" value="Rho_N_sf"/>
</dbReference>
<keyword evidence="3" id="KW-1185">Reference proteome</keyword>
<evidence type="ECO:0000313" key="3">
    <source>
        <dbReference type="Proteomes" id="UP000075238"/>
    </source>
</evidence>
<dbReference type="Proteomes" id="UP000075238">
    <property type="component" value="Chromosome 1"/>
</dbReference>
<gene>
    <name evidence="2" type="ORF">A2G96_07970</name>
</gene>
<organism evidence="2 3">
    <name type="scientific">Cupriavidus nantongensis</name>
    <dbReference type="NCBI Taxonomy" id="1796606"/>
    <lineage>
        <taxon>Bacteria</taxon>
        <taxon>Pseudomonadati</taxon>
        <taxon>Pseudomonadota</taxon>
        <taxon>Betaproteobacteria</taxon>
        <taxon>Burkholderiales</taxon>
        <taxon>Burkholderiaceae</taxon>
        <taxon>Cupriavidus</taxon>
    </lineage>
</organism>
<dbReference type="InterPro" id="IPR018247">
    <property type="entry name" value="EF_Hand_1_Ca_BS"/>
</dbReference>
<sequence>MNIREIWYEPHPVSPQRKAELRAMGVQVVDAVFKPEGYENPPLRNAEGLWADGPTIAEFIAAGYPPTEYPPHGYAPRSTAEEIASAIAAASAIAPEGGQRPDGSAAGVQIDGQGLGAIHGDKPADTNGDGKLGIEEIRIALTAKGINFDPKAKKADLQALLDAANKPQS</sequence>
<reference evidence="2 3" key="1">
    <citation type="submission" date="2016-03" db="EMBL/GenBank/DDBJ databases">
        <title>Complete genome sequence of a novel chlorpyrifos degrading bacterium, Cupriavidus nantongensis sp. X1.</title>
        <authorList>
            <person name="Fang L."/>
        </authorList>
    </citation>
    <scope>NUCLEOTIDE SEQUENCE [LARGE SCALE GENOMIC DNA]</scope>
    <source>
        <strain evidence="2 3">X1</strain>
    </source>
</reference>
<feature type="domain" description="EF-hand" evidence="1">
    <location>
        <begin position="125"/>
        <end position="147"/>
    </location>
</feature>
<dbReference type="InterPro" id="IPR002048">
    <property type="entry name" value="EF_hand_dom"/>
</dbReference>
<protein>
    <recommendedName>
        <fullName evidence="1">EF-hand domain-containing protein</fullName>
    </recommendedName>
</protein>
<dbReference type="STRING" id="1796606.A2G96_07970"/>
<dbReference type="InterPro" id="IPR036361">
    <property type="entry name" value="SAP_dom_sf"/>
</dbReference>
<dbReference type="AlphaFoldDB" id="A0A142JHW3"/>
<dbReference type="EMBL" id="CP014844">
    <property type="protein sequence ID" value="AMR77675.1"/>
    <property type="molecule type" value="Genomic_DNA"/>
</dbReference>
<dbReference type="PROSITE" id="PS50222">
    <property type="entry name" value="EF_HAND_2"/>
    <property type="match status" value="1"/>
</dbReference>
<evidence type="ECO:0000259" key="1">
    <source>
        <dbReference type="PROSITE" id="PS50222"/>
    </source>
</evidence>
<accession>A0A142JHW3</accession>
<proteinExistence type="predicted"/>